<evidence type="ECO:0000313" key="2">
    <source>
        <dbReference type="Proteomes" id="UP000430634"/>
    </source>
</evidence>
<dbReference type="EMBL" id="WNKZ01000130">
    <property type="protein sequence ID" value="MTV56096.1"/>
    <property type="molecule type" value="Genomic_DNA"/>
</dbReference>
<protein>
    <submittedName>
        <fullName evidence="1">Uncharacterized protein</fullName>
    </submittedName>
</protein>
<gene>
    <name evidence="1" type="ORF">GM672_25565</name>
</gene>
<sequence length="91" mass="10448">MKFILNVRKVEERDLNSRTPFLPDGEKYEMYLNAFHNELSGISIFSKVVRSGSSFEIETAQPTDEEKLRELLKPVLQATVENLRFVSLVAS</sequence>
<reference evidence="1 2" key="1">
    <citation type="submission" date="2019-11" db="EMBL/GenBank/DDBJ databases">
        <title>Type strains purchased from KCTC, JCM and DSMZ.</title>
        <authorList>
            <person name="Lu H."/>
        </authorList>
    </citation>
    <scope>NUCLEOTIDE SEQUENCE [LARGE SCALE GENOMIC DNA]</scope>
    <source>
        <strain evidence="1 2">KCTC 52429</strain>
    </source>
</reference>
<dbReference type="AlphaFoldDB" id="A0A6I3T5R4"/>
<dbReference type="Proteomes" id="UP000430634">
    <property type="component" value="Unassembled WGS sequence"/>
</dbReference>
<organism evidence="1 2">
    <name type="scientific">Pseudoduganella buxea</name>
    <dbReference type="NCBI Taxonomy" id="1949069"/>
    <lineage>
        <taxon>Bacteria</taxon>
        <taxon>Pseudomonadati</taxon>
        <taxon>Pseudomonadota</taxon>
        <taxon>Betaproteobacteria</taxon>
        <taxon>Burkholderiales</taxon>
        <taxon>Oxalobacteraceae</taxon>
        <taxon>Telluria group</taxon>
        <taxon>Pseudoduganella</taxon>
    </lineage>
</organism>
<comment type="caution">
    <text evidence="1">The sequence shown here is derived from an EMBL/GenBank/DDBJ whole genome shotgun (WGS) entry which is preliminary data.</text>
</comment>
<accession>A0A6I3T5R4</accession>
<proteinExistence type="predicted"/>
<dbReference type="RefSeq" id="WP_155473341.1">
    <property type="nucleotide sequence ID" value="NZ_BMKG01000003.1"/>
</dbReference>
<name>A0A6I3T5R4_9BURK</name>
<evidence type="ECO:0000313" key="1">
    <source>
        <dbReference type="EMBL" id="MTV56096.1"/>
    </source>
</evidence>